<dbReference type="InterPro" id="IPR001789">
    <property type="entry name" value="Sig_transdc_resp-reg_receiver"/>
</dbReference>
<feature type="modified residue" description="4-aspartylphosphate" evidence="1">
    <location>
        <position position="55"/>
    </location>
</feature>
<evidence type="ECO:0000313" key="3">
    <source>
        <dbReference type="EMBL" id="MBW7461772.1"/>
    </source>
</evidence>
<evidence type="ECO:0000259" key="2">
    <source>
        <dbReference type="PROSITE" id="PS50110"/>
    </source>
</evidence>
<organism evidence="3 4">
    <name type="scientific">Paenibacillus sepulcri</name>
    <dbReference type="NCBI Taxonomy" id="359917"/>
    <lineage>
        <taxon>Bacteria</taxon>
        <taxon>Bacillati</taxon>
        <taxon>Bacillota</taxon>
        <taxon>Bacilli</taxon>
        <taxon>Bacillales</taxon>
        <taxon>Paenibacillaceae</taxon>
        <taxon>Paenibacillus</taxon>
    </lineage>
</organism>
<dbReference type="Gene3D" id="3.40.50.2300">
    <property type="match status" value="1"/>
</dbReference>
<keyword evidence="4" id="KW-1185">Reference proteome</keyword>
<dbReference type="InterPro" id="IPR011006">
    <property type="entry name" value="CheY-like_superfamily"/>
</dbReference>
<accession>A0ABS7CLU0</accession>
<evidence type="ECO:0000313" key="4">
    <source>
        <dbReference type="Proteomes" id="UP001519887"/>
    </source>
</evidence>
<proteinExistence type="predicted"/>
<dbReference type="Pfam" id="PF00072">
    <property type="entry name" value="Response_reg"/>
    <property type="match status" value="1"/>
</dbReference>
<dbReference type="EMBL" id="JAHZIK010003259">
    <property type="protein sequence ID" value="MBW7461772.1"/>
    <property type="molecule type" value="Genomic_DNA"/>
</dbReference>
<name>A0ABS7CLU0_9BACL</name>
<reference evidence="3 4" key="1">
    <citation type="submission" date="2021-07" db="EMBL/GenBank/DDBJ databases">
        <title>Paenibacillus radiodurans sp. nov., isolated from the southeastern edge of Tengger Desert.</title>
        <authorList>
            <person name="Zhang G."/>
        </authorList>
    </citation>
    <scope>NUCLEOTIDE SEQUENCE [LARGE SCALE GENOMIC DNA]</scope>
    <source>
        <strain evidence="3 4">CCM 7311</strain>
    </source>
</reference>
<feature type="non-terminal residue" evidence="3">
    <location>
        <position position="57"/>
    </location>
</feature>
<keyword evidence="1" id="KW-0597">Phosphoprotein</keyword>
<protein>
    <submittedName>
        <fullName evidence="3">Response regulator</fullName>
    </submittedName>
</protein>
<feature type="domain" description="Response regulatory" evidence="2">
    <location>
        <begin position="3"/>
        <end position="57"/>
    </location>
</feature>
<evidence type="ECO:0000256" key="1">
    <source>
        <dbReference type="PROSITE-ProRule" id="PRU00169"/>
    </source>
</evidence>
<dbReference type="Proteomes" id="UP001519887">
    <property type="component" value="Unassembled WGS sequence"/>
</dbReference>
<sequence>MYKVLLVDDERIILEGISRIVDWNGCGTRLAATARNGLEAKAWAEQERPDIVITDIY</sequence>
<comment type="caution">
    <text evidence="3">The sequence shown here is derived from an EMBL/GenBank/DDBJ whole genome shotgun (WGS) entry which is preliminary data.</text>
</comment>
<dbReference type="SUPFAM" id="SSF52172">
    <property type="entry name" value="CheY-like"/>
    <property type="match status" value="1"/>
</dbReference>
<dbReference type="PROSITE" id="PS50110">
    <property type="entry name" value="RESPONSE_REGULATORY"/>
    <property type="match status" value="1"/>
</dbReference>
<gene>
    <name evidence="3" type="ORF">K0U00_47745</name>
</gene>